<evidence type="ECO:0000313" key="3">
    <source>
        <dbReference type="EMBL" id="KZT06523.1"/>
    </source>
</evidence>
<dbReference type="OrthoDB" id="3237202at2759"/>
<dbReference type="RefSeq" id="XP_040764263.1">
    <property type="nucleotide sequence ID" value="XM_040911591.1"/>
</dbReference>
<feature type="domain" description="DUF7918" evidence="2">
    <location>
        <begin position="8"/>
        <end position="209"/>
    </location>
</feature>
<dbReference type="PANTHER" id="PTHR36223">
    <property type="entry name" value="BETA-LACTAMASE-TYPE TRANSPEPTIDASE FOLD DOMAIN CONTAINING PROTEIN"/>
    <property type="match status" value="1"/>
</dbReference>
<organism evidence="3 4">
    <name type="scientific">Laetiporus sulphureus 93-53</name>
    <dbReference type="NCBI Taxonomy" id="1314785"/>
    <lineage>
        <taxon>Eukaryota</taxon>
        <taxon>Fungi</taxon>
        <taxon>Dikarya</taxon>
        <taxon>Basidiomycota</taxon>
        <taxon>Agaricomycotina</taxon>
        <taxon>Agaricomycetes</taxon>
        <taxon>Polyporales</taxon>
        <taxon>Laetiporus</taxon>
    </lineage>
</organism>
<dbReference type="Proteomes" id="UP000076871">
    <property type="component" value="Unassembled WGS sequence"/>
</dbReference>
<dbReference type="GeneID" id="63828619"/>
<evidence type="ECO:0000256" key="1">
    <source>
        <dbReference type="SAM" id="MobiDB-lite"/>
    </source>
</evidence>
<dbReference type="InterPro" id="IPR057678">
    <property type="entry name" value="DUF7918"/>
</dbReference>
<dbReference type="Pfam" id="PF25534">
    <property type="entry name" value="DUF7918"/>
    <property type="match status" value="1"/>
</dbReference>
<evidence type="ECO:0000259" key="2">
    <source>
        <dbReference type="Pfam" id="PF25534"/>
    </source>
</evidence>
<reference evidence="3 4" key="1">
    <citation type="journal article" date="2016" name="Mol. Biol. Evol.">
        <title>Comparative Genomics of Early-Diverging Mushroom-Forming Fungi Provides Insights into the Origins of Lignocellulose Decay Capabilities.</title>
        <authorList>
            <person name="Nagy L.G."/>
            <person name="Riley R."/>
            <person name="Tritt A."/>
            <person name="Adam C."/>
            <person name="Daum C."/>
            <person name="Floudas D."/>
            <person name="Sun H."/>
            <person name="Yadav J.S."/>
            <person name="Pangilinan J."/>
            <person name="Larsson K.H."/>
            <person name="Matsuura K."/>
            <person name="Barry K."/>
            <person name="Labutti K."/>
            <person name="Kuo R."/>
            <person name="Ohm R.A."/>
            <person name="Bhattacharya S.S."/>
            <person name="Shirouzu T."/>
            <person name="Yoshinaga Y."/>
            <person name="Martin F.M."/>
            <person name="Grigoriev I.V."/>
            <person name="Hibbett D.S."/>
        </authorList>
    </citation>
    <scope>NUCLEOTIDE SEQUENCE [LARGE SCALE GENOMIC DNA]</scope>
    <source>
        <strain evidence="3 4">93-53</strain>
    </source>
</reference>
<proteinExistence type="predicted"/>
<dbReference type="STRING" id="1314785.A0A165E9E6"/>
<keyword evidence="4" id="KW-1185">Reference proteome</keyword>
<evidence type="ECO:0000313" key="4">
    <source>
        <dbReference type="Proteomes" id="UP000076871"/>
    </source>
</evidence>
<feature type="compositionally biased region" description="Polar residues" evidence="1">
    <location>
        <begin position="224"/>
        <end position="235"/>
    </location>
</feature>
<feature type="region of interest" description="Disordered" evidence="1">
    <location>
        <begin position="211"/>
        <end position="270"/>
    </location>
</feature>
<protein>
    <recommendedName>
        <fullName evidence="2">DUF7918 domain-containing protein</fullName>
    </recommendedName>
</protein>
<dbReference type="PANTHER" id="PTHR36223:SF1">
    <property type="entry name" value="TRANSCRIPTION ELONGATION FACTOR EAF N-TERMINAL DOMAIN-CONTAINING PROTEIN"/>
    <property type="match status" value="1"/>
</dbReference>
<dbReference type="EMBL" id="KV427624">
    <property type="protein sequence ID" value="KZT06523.1"/>
    <property type="molecule type" value="Genomic_DNA"/>
</dbReference>
<feature type="compositionally biased region" description="Basic and acidic residues" evidence="1">
    <location>
        <begin position="240"/>
        <end position="249"/>
    </location>
</feature>
<dbReference type="AlphaFoldDB" id="A0A165E9E6"/>
<accession>A0A165E9E6</accession>
<sequence>MSLSLGRLRAEVVCGDVPLSAYMVEFEDSNRTIGCYIASEAGKSFSIKVHNTSENMDVAVVFFVDGMPVDTGFLRRGKEGSCIGVRTIHGSVKKFVFTEVTVTGDANLASPDDSTAWDRLGSVEVQFFRVEDLSTFDNATFMTEVDLERIVHERSNKAGTHVVSLSDEVMQVPKPSHSVRWLDTEPYSTFQFQYMPTAILQELGIAPRSTRRSVSVAEAPQPGPSNTQRSSSGEASSRPAKVDKGKGRAVDPVPNQPPKNESRAASSQGDDVGSDIYDIYDIPLDDAGAFEYYGFKLLRKTARKRRMDSEKIRDINERVQLIEALMYLNGLMELSDN</sequence>
<dbReference type="InParanoid" id="A0A165E9E6"/>
<name>A0A165E9E6_9APHY</name>
<gene>
    <name evidence="3" type="ORF">LAESUDRAFT_750018</name>
</gene>